<organism evidence="1 2">
    <name type="scientific">Hyaloscypha hepaticicola</name>
    <dbReference type="NCBI Taxonomy" id="2082293"/>
    <lineage>
        <taxon>Eukaryota</taxon>
        <taxon>Fungi</taxon>
        <taxon>Dikarya</taxon>
        <taxon>Ascomycota</taxon>
        <taxon>Pezizomycotina</taxon>
        <taxon>Leotiomycetes</taxon>
        <taxon>Helotiales</taxon>
        <taxon>Hyaloscyphaceae</taxon>
        <taxon>Hyaloscypha</taxon>
    </lineage>
</organism>
<evidence type="ECO:0000313" key="2">
    <source>
        <dbReference type="Proteomes" id="UP000235672"/>
    </source>
</evidence>
<gene>
    <name evidence="1" type="ORF">NA56DRAFT_743454</name>
</gene>
<sequence>MDEDVEIMQGQACAGRSDETEVARSLVPSFARLPAYARSRYRRVGAVSERASTIASESIGLLLAWSASTFITAWRKKTARCTRSVAPDGGFRNGPNGGQSEGVAVIGGVNRSLGALQAKGALRRAEMMLDEGIQRCQPTRGPGKVRCLACTWKGAVARQSALSKQGDAVRLALNCSRNLPNDHQRTNTAAACTISSEWTRNLVHRRPAGAASYGDSIVAVIRCIVLVLKLSDQDANHLSVQLLTLTISPAQGNYYDLSRSFCLDAQIMPLVSWSCSDFRVVVIVSVSSSNESADPSALGD</sequence>
<dbReference type="Proteomes" id="UP000235672">
    <property type="component" value="Unassembled WGS sequence"/>
</dbReference>
<keyword evidence="2" id="KW-1185">Reference proteome</keyword>
<accession>A0A2J6QLE2</accession>
<dbReference type="AlphaFoldDB" id="A0A2J6QLE2"/>
<reference evidence="1 2" key="1">
    <citation type="submission" date="2016-05" db="EMBL/GenBank/DDBJ databases">
        <title>A degradative enzymes factory behind the ericoid mycorrhizal symbiosis.</title>
        <authorList>
            <consortium name="DOE Joint Genome Institute"/>
            <person name="Martino E."/>
            <person name="Morin E."/>
            <person name="Grelet G."/>
            <person name="Kuo A."/>
            <person name="Kohler A."/>
            <person name="Daghino S."/>
            <person name="Barry K."/>
            <person name="Choi C."/>
            <person name="Cichocki N."/>
            <person name="Clum A."/>
            <person name="Copeland A."/>
            <person name="Hainaut M."/>
            <person name="Haridas S."/>
            <person name="Labutti K."/>
            <person name="Lindquist E."/>
            <person name="Lipzen A."/>
            <person name="Khouja H.-R."/>
            <person name="Murat C."/>
            <person name="Ohm R."/>
            <person name="Olson A."/>
            <person name="Spatafora J."/>
            <person name="Veneault-Fourrey C."/>
            <person name="Henrissat B."/>
            <person name="Grigoriev I."/>
            <person name="Martin F."/>
            <person name="Perotto S."/>
        </authorList>
    </citation>
    <scope>NUCLEOTIDE SEQUENCE [LARGE SCALE GENOMIC DNA]</scope>
    <source>
        <strain evidence="1 2">UAMH 7357</strain>
    </source>
</reference>
<protein>
    <submittedName>
        <fullName evidence="1">Uncharacterized protein</fullName>
    </submittedName>
</protein>
<evidence type="ECO:0000313" key="1">
    <source>
        <dbReference type="EMBL" id="PMD27100.1"/>
    </source>
</evidence>
<proteinExistence type="predicted"/>
<dbReference type="EMBL" id="KZ613466">
    <property type="protein sequence ID" value="PMD27100.1"/>
    <property type="molecule type" value="Genomic_DNA"/>
</dbReference>
<name>A0A2J6QLE2_9HELO</name>